<keyword evidence="2" id="KW-1185">Reference proteome</keyword>
<dbReference type="Proteomes" id="UP001444071">
    <property type="component" value="Unassembled WGS sequence"/>
</dbReference>
<protein>
    <submittedName>
        <fullName evidence="1">Uncharacterized protein</fullName>
    </submittedName>
</protein>
<dbReference type="EMBL" id="JAHRIM010076010">
    <property type="protein sequence ID" value="MEQ2274265.1"/>
    <property type="molecule type" value="Genomic_DNA"/>
</dbReference>
<name>A0ABV0WYR7_9TELE</name>
<accession>A0ABV0WYR7</accession>
<organism evidence="1 2">
    <name type="scientific">Xenotaenia resolanae</name>
    <dbReference type="NCBI Taxonomy" id="208358"/>
    <lineage>
        <taxon>Eukaryota</taxon>
        <taxon>Metazoa</taxon>
        <taxon>Chordata</taxon>
        <taxon>Craniata</taxon>
        <taxon>Vertebrata</taxon>
        <taxon>Euteleostomi</taxon>
        <taxon>Actinopterygii</taxon>
        <taxon>Neopterygii</taxon>
        <taxon>Teleostei</taxon>
        <taxon>Neoteleostei</taxon>
        <taxon>Acanthomorphata</taxon>
        <taxon>Ovalentaria</taxon>
        <taxon>Atherinomorphae</taxon>
        <taxon>Cyprinodontiformes</taxon>
        <taxon>Goodeidae</taxon>
        <taxon>Xenotaenia</taxon>
    </lineage>
</organism>
<gene>
    <name evidence="1" type="ORF">XENORESO_017428</name>
</gene>
<comment type="caution">
    <text evidence="1">The sequence shown here is derived from an EMBL/GenBank/DDBJ whole genome shotgun (WGS) entry which is preliminary data.</text>
</comment>
<evidence type="ECO:0000313" key="1">
    <source>
        <dbReference type="EMBL" id="MEQ2274265.1"/>
    </source>
</evidence>
<proteinExistence type="predicted"/>
<evidence type="ECO:0000313" key="2">
    <source>
        <dbReference type="Proteomes" id="UP001444071"/>
    </source>
</evidence>
<reference evidence="1 2" key="1">
    <citation type="submission" date="2021-06" db="EMBL/GenBank/DDBJ databases">
        <authorList>
            <person name="Palmer J.M."/>
        </authorList>
    </citation>
    <scope>NUCLEOTIDE SEQUENCE [LARGE SCALE GENOMIC DNA]</scope>
    <source>
        <strain evidence="1 2">XR_2019</strain>
        <tissue evidence="1">Muscle</tissue>
    </source>
</reference>
<sequence length="116" mass="11922">MMVSSTPTFSSLVLVTRQEVYHVVLPGMREPVPLEPGLGSGLVGEGLNCLSVVFVPGGPALHPLQGARGFMGVCTTVPHVFCGPGEGIRPSPSWYPVGDAPGVHGQGPSSLCTSRA</sequence>